<feature type="transmembrane region" description="Helical" evidence="5">
    <location>
        <begin position="63"/>
        <end position="85"/>
    </location>
</feature>
<dbReference type="KEGG" id="ths:TES1_1491"/>
<dbReference type="Proteomes" id="UP000019027">
    <property type="component" value="Chromosome"/>
</dbReference>
<dbReference type="PANTHER" id="PTHR43359:SF1">
    <property type="entry name" value="FORMATE HYDROGENLYASE SUBUNIT 4-RELATED"/>
    <property type="match status" value="1"/>
</dbReference>
<dbReference type="InterPro" id="IPR018086">
    <property type="entry name" value="NADH_UbQ_OxRdtase_su1_CS"/>
</dbReference>
<evidence type="ECO:0000313" key="7">
    <source>
        <dbReference type="Proteomes" id="UP000019027"/>
    </source>
</evidence>
<dbReference type="InterPro" id="IPR052561">
    <property type="entry name" value="ComplexI_Subunit1"/>
</dbReference>
<name>W0I490_9EURY</name>
<feature type="transmembrane region" description="Helical" evidence="5">
    <location>
        <begin position="6"/>
        <end position="26"/>
    </location>
</feature>
<feature type="transmembrane region" description="Helical" evidence="5">
    <location>
        <begin position="245"/>
        <end position="267"/>
    </location>
</feature>
<accession>W0I490</accession>
<evidence type="ECO:0000313" key="6">
    <source>
        <dbReference type="EMBL" id="AHF80869.1"/>
    </source>
</evidence>
<organism evidence="6 7">
    <name type="scientific">Thermococcus paralvinellae</name>
    <dbReference type="NCBI Taxonomy" id="582419"/>
    <lineage>
        <taxon>Archaea</taxon>
        <taxon>Methanobacteriati</taxon>
        <taxon>Methanobacteriota</taxon>
        <taxon>Thermococci</taxon>
        <taxon>Thermococcales</taxon>
        <taxon>Thermococcaceae</taxon>
        <taxon>Thermococcus</taxon>
    </lineage>
</organism>
<evidence type="ECO:0000256" key="3">
    <source>
        <dbReference type="ARBA" id="ARBA00022989"/>
    </source>
</evidence>
<keyword evidence="4 5" id="KW-0472">Membrane</keyword>
<feature type="transmembrane region" description="Helical" evidence="5">
    <location>
        <begin position="162"/>
        <end position="182"/>
    </location>
</feature>
<gene>
    <name evidence="6" type="ORF">TES1_1491</name>
</gene>
<proteinExistence type="predicted"/>
<dbReference type="PROSITE" id="PS00668">
    <property type="entry name" value="COMPLEX1_ND1_2"/>
    <property type="match status" value="1"/>
</dbReference>
<evidence type="ECO:0000256" key="5">
    <source>
        <dbReference type="SAM" id="Phobius"/>
    </source>
</evidence>
<dbReference type="InterPro" id="IPR001694">
    <property type="entry name" value="NADH_UbQ_OxRdtase_su1/FPO"/>
</dbReference>
<evidence type="ECO:0000256" key="2">
    <source>
        <dbReference type="ARBA" id="ARBA00022692"/>
    </source>
</evidence>
<evidence type="ECO:0000256" key="1">
    <source>
        <dbReference type="ARBA" id="ARBA00004141"/>
    </source>
</evidence>
<keyword evidence="6" id="KW-0456">Lyase</keyword>
<keyword evidence="3 5" id="KW-1133">Transmembrane helix</keyword>
<protein>
    <submittedName>
        <fullName evidence="6">Hydrogenase 4, component C or formate hydrogen lyase subunit 4</fullName>
    </submittedName>
</protein>
<dbReference type="Pfam" id="PF00146">
    <property type="entry name" value="NADHdh"/>
    <property type="match status" value="1"/>
</dbReference>
<dbReference type="HOGENOM" id="CLU_015134_0_2_2"/>
<sequence length="306" mass="33211">MFEKIAFAGASLIIILLLPPLLDGIARKIKAILQSRQGPPLLQTYYDISTLLSMEPILPTDRLGFIVAPYAAFAAALSAGLVLPFGNFIPVAFTGDIFVFLYVLAIFSISMMMAGFLVNNTYANAGANREMMIILSVEPILGVALGIFALKTHTLSISGIPMNLTITPSVILAFIFLAYSIYVECAFIPFDVAEAETEILEGPFVEYSGRLLGIFKWAMLIKRVVLIWLFVSFIVLPIMKNIVDITSLYGAVATLITQLVMLVVFYATSAVIEATTARMKITPIIKQNTIIFVAGLIALAIASLGL</sequence>
<reference evidence="6 7" key="1">
    <citation type="journal article" date="2014" name="Int. J. Syst. Evol. Microbiol.">
        <title>Thermococcus paralvinellae sp. nov. and Thermococcus cleftensis sp. nov. of hyperthermophilic heterotrophs from deep-sea hydrothermal vents.</title>
        <authorList>
            <person name="Hensley S.A."/>
            <person name="Jung J.H."/>
            <person name="Park C.S."/>
            <person name="Holden J.F."/>
        </authorList>
    </citation>
    <scope>NUCLEOTIDE SEQUENCE [LARGE SCALE GENOMIC DNA]</scope>
    <source>
        <strain evidence="6 7">ES1</strain>
    </source>
</reference>
<evidence type="ECO:0000256" key="4">
    <source>
        <dbReference type="ARBA" id="ARBA00023136"/>
    </source>
</evidence>
<keyword evidence="7" id="KW-1185">Reference proteome</keyword>
<dbReference type="PANTHER" id="PTHR43359">
    <property type="entry name" value="FORMATE HYDROGENLYASE SUBUNIT 4"/>
    <property type="match status" value="1"/>
</dbReference>
<dbReference type="AlphaFoldDB" id="W0I490"/>
<feature type="transmembrane region" description="Helical" evidence="5">
    <location>
        <begin position="288"/>
        <end position="305"/>
    </location>
</feature>
<dbReference type="GO" id="GO:0016829">
    <property type="term" value="F:lyase activity"/>
    <property type="evidence" value="ECO:0007669"/>
    <property type="project" value="UniProtKB-KW"/>
</dbReference>
<dbReference type="GO" id="GO:0005886">
    <property type="term" value="C:plasma membrane"/>
    <property type="evidence" value="ECO:0007669"/>
    <property type="project" value="TreeGrafter"/>
</dbReference>
<feature type="transmembrane region" description="Helical" evidence="5">
    <location>
        <begin position="220"/>
        <end position="239"/>
    </location>
</feature>
<dbReference type="EMBL" id="CP006965">
    <property type="protein sequence ID" value="AHF80869.1"/>
    <property type="molecule type" value="Genomic_DNA"/>
</dbReference>
<comment type="subcellular location">
    <subcellularLocation>
        <location evidence="1">Membrane</location>
        <topology evidence="1">Multi-pass membrane protein</topology>
    </subcellularLocation>
</comment>
<feature type="transmembrane region" description="Helical" evidence="5">
    <location>
        <begin position="131"/>
        <end position="150"/>
    </location>
</feature>
<keyword evidence="2 5" id="KW-0812">Transmembrane</keyword>
<feature type="transmembrane region" description="Helical" evidence="5">
    <location>
        <begin position="97"/>
        <end position="119"/>
    </location>
</feature>
<dbReference type="STRING" id="582419.TES1_1491"/>